<sequence>MMKKKTITWIVGIVALGIIVSLPIILGKKNDKSISVKTSNVEIGNLSSYLNTTATIKSKTIKEYYGPQLKANEVNFKVGDSVKTGDIIVSYDIEDINNAIKQAEIQYDNAVLQKQELINQKQSIEDKKAKDEELKNSNKDLTHIDKISESQGAAMALQSQSGLVEISEEKIKQSDNAINLAKISLDSAKSKLSSINSNIVAEFDGVITAINITEGAIGNMTQPAVVVQDIYNLKALVALGKYDASKVIVGQEAEIVISGNRIKGKVVYIDPVAKKVQSATGSDVILNADVDILEKVEDIKPEFDVDIEILLAKKENILKIPAEAIRSDKQGKNYAYIMVENKAVEKLIKLGLQSDMEAEVMEGLDEGDTVILNPTAAIKDGSLVKEASVGDIK</sequence>
<organism evidence="6 7">
    <name type="scientific">Clostridium algidicarnis DSM 15099</name>
    <dbReference type="NCBI Taxonomy" id="1121295"/>
    <lineage>
        <taxon>Bacteria</taxon>
        <taxon>Bacillati</taxon>
        <taxon>Bacillota</taxon>
        <taxon>Clostridia</taxon>
        <taxon>Eubacteriales</taxon>
        <taxon>Clostridiaceae</taxon>
        <taxon>Clostridium</taxon>
    </lineage>
</organism>
<protein>
    <submittedName>
        <fullName evidence="6">HlyD family secretion protein</fullName>
    </submittedName>
</protein>
<evidence type="ECO:0000256" key="3">
    <source>
        <dbReference type="SAM" id="Coils"/>
    </source>
</evidence>
<keyword evidence="4" id="KW-0812">Transmembrane</keyword>
<name>A0A2S6FWN1_9CLOT</name>
<dbReference type="PANTHER" id="PTHR32347:SF14">
    <property type="entry name" value="EFFLUX SYSTEM COMPONENT YKNX-RELATED"/>
    <property type="match status" value="1"/>
</dbReference>
<dbReference type="InterPro" id="IPR050465">
    <property type="entry name" value="UPF0194_transport"/>
</dbReference>
<gene>
    <name evidence="6" type="ORF">BD821_11253</name>
</gene>
<feature type="coiled-coil region" evidence="3">
    <location>
        <begin position="93"/>
        <end position="134"/>
    </location>
</feature>
<dbReference type="Gene3D" id="1.10.287.470">
    <property type="entry name" value="Helix hairpin bin"/>
    <property type="match status" value="1"/>
</dbReference>
<evidence type="ECO:0000259" key="5">
    <source>
        <dbReference type="Pfam" id="PF25989"/>
    </source>
</evidence>
<dbReference type="Pfam" id="PF25989">
    <property type="entry name" value="YknX_C"/>
    <property type="match status" value="1"/>
</dbReference>
<accession>A0A2S6FWN1</accession>
<keyword evidence="4" id="KW-1133">Transmembrane helix</keyword>
<feature type="domain" description="YknX-like C-terminal permuted SH3-like" evidence="5">
    <location>
        <begin position="318"/>
        <end position="385"/>
    </location>
</feature>
<evidence type="ECO:0000256" key="2">
    <source>
        <dbReference type="ARBA" id="ARBA00023054"/>
    </source>
</evidence>
<dbReference type="OrthoDB" id="11589at2"/>
<comment type="subcellular location">
    <subcellularLocation>
        <location evidence="1">Cell envelope</location>
    </subcellularLocation>
</comment>
<evidence type="ECO:0000313" key="7">
    <source>
        <dbReference type="Proteomes" id="UP000239863"/>
    </source>
</evidence>
<dbReference type="Proteomes" id="UP000239863">
    <property type="component" value="Unassembled WGS sequence"/>
</dbReference>
<dbReference type="EMBL" id="PTIS01000012">
    <property type="protein sequence ID" value="PPK47912.1"/>
    <property type="molecule type" value="Genomic_DNA"/>
</dbReference>
<dbReference type="InterPro" id="IPR058637">
    <property type="entry name" value="YknX-like_C"/>
</dbReference>
<evidence type="ECO:0000256" key="4">
    <source>
        <dbReference type="SAM" id="Phobius"/>
    </source>
</evidence>
<comment type="caution">
    <text evidence="6">The sequence shown here is derived from an EMBL/GenBank/DDBJ whole genome shotgun (WGS) entry which is preliminary data.</text>
</comment>
<dbReference type="Gene3D" id="2.40.30.170">
    <property type="match status" value="1"/>
</dbReference>
<dbReference type="Gene3D" id="2.40.50.100">
    <property type="match status" value="1"/>
</dbReference>
<reference evidence="6 7" key="1">
    <citation type="submission" date="2018-02" db="EMBL/GenBank/DDBJ databases">
        <title>Genomic Encyclopedia of Archaeal and Bacterial Type Strains, Phase II (KMG-II): from individual species to whole genera.</title>
        <authorList>
            <person name="Goeker M."/>
        </authorList>
    </citation>
    <scope>NUCLEOTIDE SEQUENCE [LARGE SCALE GENOMIC DNA]</scope>
    <source>
        <strain evidence="6 7">DSM 15099</strain>
    </source>
</reference>
<dbReference type="PANTHER" id="PTHR32347">
    <property type="entry name" value="EFFLUX SYSTEM COMPONENT YKNX-RELATED"/>
    <property type="match status" value="1"/>
</dbReference>
<keyword evidence="4" id="KW-0472">Membrane</keyword>
<proteinExistence type="predicted"/>
<feature type="transmembrane region" description="Helical" evidence="4">
    <location>
        <begin position="7"/>
        <end position="26"/>
    </location>
</feature>
<dbReference type="STRING" id="37659.GCA_000703125_00287"/>
<keyword evidence="2 3" id="KW-0175">Coiled coil</keyword>
<dbReference type="GO" id="GO:0030313">
    <property type="term" value="C:cell envelope"/>
    <property type="evidence" value="ECO:0007669"/>
    <property type="project" value="UniProtKB-SubCell"/>
</dbReference>
<dbReference type="AlphaFoldDB" id="A0A2S6FWN1"/>
<evidence type="ECO:0000313" key="6">
    <source>
        <dbReference type="EMBL" id="PPK47912.1"/>
    </source>
</evidence>
<dbReference type="Gene3D" id="2.40.420.20">
    <property type="match status" value="1"/>
</dbReference>
<evidence type="ECO:0000256" key="1">
    <source>
        <dbReference type="ARBA" id="ARBA00004196"/>
    </source>
</evidence>